<dbReference type="RefSeq" id="WP_249769569.1">
    <property type="nucleotide sequence ID" value="NZ_CP097332.1"/>
</dbReference>
<organism evidence="2 3">
    <name type="scientific">Jatrophihabitans telluris</name>
    <dbReference type="NCBI Taxonomy" id="2038343"/>
    <lineage>
        <taxon>Bacteria</taxon>
        <taxon>Bacillati</taxon>
        <taxon>Actinomycetota</taxon>
        <taxon>Actinomycetes</taxon>
        <taxon>Jatrophihabitantales</taxon>
        <taxon>Jatrophihabitantaceae</taxon>
        <taxon>Jatrophihabitans</taxon>
    </lineage>
</organism>
<reference evidence="2" key="2">
    <citation type="submission" date="2022-05" db="EMBL/GenBank/DDBJ databases">
        <authorList>
            <person name="Kim J.-S."/>
            <person name="Lee K."/>
            <person name="Suh M."/>
            <person name="Eom M."/>
            <person name="Kim J.-S."/>
            <person name="Kim D.-S."/>
            <person name="Ko S.-H."/>
            <person name="Shin Y."/>
            <person name="Lee J.-S."/>
        </authorList>
    </citation>
    <scope>NUCLEOTIDE SEQUENCE</scope>
    <source>
        <strain evidence="2">N237</strain>
    </source>
</reference>
<dbReference type="EMBL" id="CP097332">
    <property type="protein sequence ID" value="UQX87122.1"/>
    <property type="molecule type" value="Genomic_DNA"/>
</dbReference>
<accession>A0ABY4QV40</accession>
<gene>
    <name evidence="2" type="ORF">M6D93_12520</name>
</gene>
<protein>
    <submittedName>
        <fullName evidence="2">Uncharacterized protein</fullName>
    </submittedName>
</protein>
<sequence>MTGALSTSSIDVSGSRSSQVPLNEAGSVLVALGVGVGEALEELAADVPAVVLRLVLDAFDVFGSALEQALSARQAISAAHAMPATGTDRRRVGAST</sequence>
<dbReference type="Proteomes" id="UP001056336">
    <property type="component" value="Chromosome"/>
</dbReference>
<evidence type="ECO:0000313" key="3">
    <source>
        <dbReference type="Proteomes" id="UP001056336"/>
    </source>
</evidence>
<evidence type="ECO:0000256" key="1">
    <source>
        <dbReference type="SAM" id="MobiDB-lite"/>
    </source>
</evidence>
<evidence type="ECO:0000313" key="2">
    <source>
        <dbReference type="EMBL" id="UQX87122.1"/>
    </source>
</evidence>
<keyword evidence="3" id="KW-1185">Reference proteome</keyword>
<name>A0ABY4QV40_9ACTN</name>
<proteinExistence type="predicted"/>
<reference evidence="2" key="1">
    <citation type="journal article" date="2018" name="Int. J. Syst. Evol. Microbiol.">
        <title>Jatrophihabitans telluris sp. nov., isolated from sediment soil of lava forest wetlands and the emended description of the genus Jatrophihabitans.</title>
        <authorList>
            <person name="Lee K.C."/>
            <person name="Suh M.K."/>
            <person name="Eom M.K."/>
            <person name="Kim K.K."/>
            <person name="Kim J.S."/>
            <person name="Kim D.S."/>
            <person name="Ko S.H."/>
            <person name="Shin Y.K."/>
            <person name="Lee J.S."/>
        </authorList>
    </citation>
    <scope>NUCLEOTIDE SEQUENCE</scope>
    <source>
        <strain evidence="2">N237</strain>
    </source>
</reference>
<feature type="region of interest" description="Disordered" evidence="1">
    <location>
        <begin position="1"/>
        <end position="20"/>
    </location>
</feature>